<dbReference type="InterPro" id="IPR014017">
    <property type="entry name" value="DNA_helicase_UvrD-like_C"/>
</dbReference>
<evidence type="ECO:0000256" key="4">
    <source>
        <dbReference type="ARBA" id="ARBA00022801"/>
    </source>
</evidence>
<keyword evidence="6" id="KW-0269">Exonuclease</keyword>
<feature type="binding site" evidence="14">
    <location>
        <begin position="35"/>
        <end position="42"/>
    </location>
    <ligand>
        <name>ATP</name>
        <dbReference type="ChEBI" id="CHEBI:30616"/>
    </ligand>
</feature>
<dbReference type="GO" id="GO:0043138">
    <property type="term" value="F:3'-5' DNA helicase activity"/>
    <property type="evidence" value="ECO:0007669"/>
    <property type="project" value="UniProtKB-EC"/>
</dbReference>
<dbReference type="Gene3D" id="1.10.486.10">
    <property type="entry name" value="PCRA, domain 4"/>
    <property type="match status" value="1"/>
</dbReference>
<dbReference type="OrthoDB" id="9810135at2"/>
<dbReference type="PROSITE" id="PS51198">
    <property type="entry name" value="UVRD_HELICASE_ATP_BIND"/>
    <property type="match status" value="1"/>
</dbReference>
<dbReference type="PANTHER" id="PTHR11070">
    <property type="entry name" value="UVRD / RECB / PCRA DNA HELICASE FAMILY MEMBER"/>
    <property type="match status" value="1"/>
</dbReference>
<dbReference type="Gene3D" id="3.90.320.10">
    <property type="match status" value="1"/>
</dbReference>
<keyword evidence="4 14" id="KW-0378">Hydrolase</keyword>
<dbReference type="GO" id="GO:0003677">
    <property type="term" value="F:DNA binding"/>
    <property type="evidence" value="ECO:0007669"/>
    <property type="project" value="UniProtKB-KW"/>
</dbReference>
<dbReference type="InterPro" id="IPR038726">
    <property type="entry name" value="PDDEXK_AddAB-type"/>
</dbReference>
<keyword evidence="1" id="KW-0540">Nuclease</keyword>
<evidence type="ECO:0000256" key="7">
    <source>
        <dbReference type="ARBA" id="ARBA00022840"/>
    </source>
</evidence>
<dbReference type="InterPro" id="IPR011335">
    <property type="entry name" value="Restrct_endonuc-II-like"/>
</dbReference>
<keyword evidence="7 14" id="KW-0067">ATP-binding</keyword>
<comment type="catalytic activity">
    <reaction evidence="11">
        <text>Couples ATP hydrolysis with the unwinding of duplex DNA by translocating in the 3'-5' direction.</text>
        <dbReference type="EC" id="5.6.2.4"/>
    </reaction>
</comment>
<keyword evidence="3" id="KW-0227">DNA damage</keyword>
<feature type="domain" description="UvrD-like helicase ATP-binding" evidence="15">
    <location>
        <begin position="14"/>
        <end position="464"/>
    </location>
</feature>
<dbReference type="InterPro" id="IPR000212">
    <property type="entry name" value="DNA_helicase_UvrD/REP"/>
</dbReference>
<organism evidence="17 18">
    <name type="scientific">Sorangium cellulosum</name>
    <name type="common">Polyangium cellulosum</name>
    <dbReference type="NCBI Taxonomy" id="56"/>
    <lineage>
        <taxon>Bacteria</taxon>
        <taxon>Pseudomonadati</taxon>
        <taxon>Myxococcota</taxon>
        <taxon>Polyangia</taxon>
        <taxon>Polyangiales</taxon>
        <taxon>Polyangiaceae</taxon>
        <taxon>Sorangium</taxon>
    </lineage>
</organism>
<evidence type="ECO:0000313" key="17">
    <source>
        <dbReference type="EMBL" id="AUX38722.1"/>
    </source>
</evidence>
<dbReference type="Pfam" id="PF12705">
    <property type="entry name" value="PDDEXK_1"/>
    <property type="match status" value="1"/>
</dbReference>
<name>A0A2L0EHF2_SORCE</name>
<evidence type="ECO:0000256" key="12">
    <source>
        <dbReference type="ARBA" id="ARBA00034808"/>
    </source>
</evidence>
<dbReference type="GO" id="GO:0005524">
    <property type="term" value="F:ATP binding"/>
    <property type="evidence" value="ECO:0007669"/>
    <property type="project" value="UniProtKB-UniRule"/>
</dbReference>
<dbReference type="InterPro" id="IPR027417">
    <property type="entry name" value="P-loop_NTPase"/>
</dbReference>
<dbReference type="PANTHER" id="PTHR11070:SF23">
    <property type="entry name" value="RECBCD ENZYME SUBUNIT RECB"/>
    <property type="match status" value="1"/>
</dbReference>
<evidence type="ECO:0000256" key="10">
    <source>
        <dbReference type="ARBA" id="ARBA00023235"/>
    </source>
</evidence>
<evidence type="ECO:0000256" key="6">
    <source>
        <dbReference type="ARBA" id="ARBA00022839"/>
    </source>
</evidence>
<reference evidence="17 18" key="1">
    <citation type="submission" date="2015-09" db="EMBL/GenBank/DDBJ databases">
        <title>Sorangium comparison.</title>
        <authorList>
            <person name="Zaburannyi N."/>
            <person name="Bunk B."/>
            <person name="Overmann J."/>
            <person name="Mueller R."/>
        </authorList>
    </citation>
    <scope>NUCLEOTIDE SEQUENCE [LARGE SCALE GENOMIC DNA]</scope>
    <source>
        <strain evidence="17 18">So ce26</strain>
    </source>
</reference>
<dbReference type="RefSeq" id="WP_104976804.1">
    <property type="nucleotide sequence ID" value="NZ_CP012673.1"/>
</dbReference>
<accession>A0A2L0EHF2</accession>
<dbReference type="GO" id="GO:0009338">
    <property type="term" value="C:exodeoxyribonuclease V complex"/>
    <property type="evidence" value="ECO:0007669"/>
    <property type="project" value="TreeGrafter"/>
</dbReference>
<keyword evidence="10" id="KW-0413">Isomerase</keyword>
<evidence type="ECO:0000256" key="1">
    <source>
        <dbReference type="ARBA" id="ARBA00022722"/>
    </source>
</evidence>
<evidence type="ECO:0000313" key="18">
    <source>
        <dbReference type="Proteomes" id="UP000238348"/>
    </source>
</evidence>
<comment type="catalytic activity">
    <reaction evidence="13">
        <text>ATP + H2O = ADP + phosphate + H(+)</text>
        <dbReference type="Rhea" id="RHEA:13065"/>
        <dbReference type="ChEBI" id="CHEBI:15377"/>
        <dbReference type="ChEBI" id="CHEBI:15378"/>
        <dbReference type="ChEBI" id="CHEBI:30616"/>
        <dbReference type="ChEBI" id="CHEBI:43474"/>
        <dbReference type="ChEBI" id="CHEBI:456216"/>
        <dbReference type="EC" id="5.6.2.4"/>
    </reaction>
</comment>
<feature type="domain" description="UvrD-like helicase C-terminal" evidence="16">
    <location>
        <begin position="486"/>
        <end position="800"/>
    </location>
</feature>
<evidence type="ECO:0000256" key="8">
    <source>
        <dbReference type="ARBA" id="ARBA00023125"/>
    </source>
</evidence>
<evidence type="ECO:0000256" key="14">
    <source>
        <dbReference type="PROSITE-ProRule" id="PRU00560"/>
    </source>
</evidence>
<sequence>MTADPGRARGVRELADEPARRRIREDLRTTLVVEAAAGTGKTTALVSRIVAVLRKGPEEGGGTLDRIVAVTFTEKAAGEMKLRLRAEIERARSDPAAGPAERARLDEALAHLEAARIGTIHSFCADLLREWPVEARVDPLFQVAAADHAEALFDQAFDAWFQRTLNDPPEGVRRILRRRPRDGAQGPRDLLRSAAYKLAEHRDFTRPWRRDPFDRERALDEIIGRLASLADLAAEADREDDYLAQGLRNLDRYLAELRRREEVTGGRDHDGLEAELAELARWKEWRWKGAGKSFGADLSRAEVLALRDRVKAELDAVLTAASADLAACLSRELRPPIEAYDALKARAGKLDFLDLLLCARNLLRSSRGVREELNLRFSHLFVDEFQDTDPLQAEILLLLAADDPAETDWMKARPLPGKLFVVGDPKQSIYRFRRAEVALYEATKARLVACGASVLYLSTSFRSAPSIQEAVNGAFAPLMQGGGDERPGARAASQARYVALERFRDDPVGQPTVIALPVPRPYGDFGKISDFRVRQSIPDAVGAFVHHLIHAGRGSASGERRWTVTERERPRERVPLEARHICLLFKRFQTFGEDATRAYVRALEARRIPHVLVGGRSFHDREEVMAVRSALSAIEWPDDELSVYAALRGPLFALTDDVLLLYRDRFQRLHPLFQPDDAALEAAMAGGARPLREVAEALAVLGRLHRERNRRPIADTIGGLLDETRAHAGIAIWPTGEQALANVLRVMDLGRRFEAGGATSFRAFVERLEADAERGEVAEAPVVEEGTEGVRIMTVHRAKGLEFPVVILADPASPAVHQQPSRHVDPELNLWAEPIAGCVPAELWERRDEVLRRDREEAVRLAYVAATRARDLLVVPAVGDARPGDGSSDGWLDVLHPVLYPAPRERRNARPGDDLGCPRFGTDTVLERSARCEADERDAVAPGVHAPMVGAHRVVWWDPGALDLDREPEAGLRQQRILQADAGGAGGVGGAAAAAAGGRGQLGFAQPGLQGHEAWQEARERAIRDGAAAAVRVKTATELSHEAAAAAAAAAAAEAAGVAEGAAGGAGRAQGGAARGGRADALPVISFEQTAIAREGRPFGKRFGTLVHAVLAEVDLRAGEDEVREVAAAQARLLAAPAEEVDAAVAAALAALDHPLLRRAAESAARGACERETPLLLRLPDGTLVEGVVDLSFRESVGDVGIWTVIDFKTGSDAGTAHAAQEAQVRLYVEAIAEATGERARGVVLRV</sequence>
<dbReference type="AlphaFoldDB" id="A0A2L0EHF2"/>
<dbReference type="GO" id="GO:0000725">
    <property type="term" value="P:recombinational repair"/>
    <property type="evidence" value="ECO:0007669"/>
    <property type="project" value="TreeGrafter"/>
</dbReference>
<evidence type="ECO:0000259" key="16">
    <source>
        <dbReference type="PROSITE" id="PS51217"/>
    </source>
</evidence>
<dbReference type="Pfam" id="PF13361">
    <property type="entry name" value="UvrD_C"/>
    <property type="match status" value="1"/>
</dbReference>
<dbReference type="PROSITE" id="PS51217">
    <property type="entry name" value="UVRD_HELICASE_CTER"/>
    <property type="match status" value="1"/>
</dbReference>
<dbReference type="Gene3D" id="3.40.50.300">
    <property type="entry name" value="P-loop containing nucleotide triphosphate hydrolases"/>
    <property type="match status" value="3"/>
</dbReference>
<evidence type="ECO:0000256" key="5">
    <source>
        <dbReference type="ARBA" id="ARBA00022806"/>
    </source>
</evidence>
<gene>
    <name evidence="17" type="ORF">SOCE26_001000</name>
</gene>
<dbReference type="Proteomes" id="UP000238348">
    <property type="component" value="Chromosome"/>
</dbReference>
<dbReference type="EMBL" id="CP012673">
    <property type="protein sequence ID" value="AUX38722.1"/>
    <property type="molecule type" value="Genomic_DNA"/>
</dbReference>
<proteinExistence type="predicted"/>
<protein>
    <recommendedName>
        <fullName evidence="12">DNA 3'-5' helicase</fullName>
        <ecNumber evidence="12">5.6.2.4</ecNumber>
    </recommendedName>
</protein>
<evidence type="ECO:0000256" key="9">
    <source>
        <dbReference type="ARBA" id="ARBA00023204"/>
    </source>
</evidence>
<keyword evidence="9" id="KW-0234">DNA repair</keyword>
<keyword evidence="8" id="KW-0238">DNA-binding</keyword>
<evidence type="ECO:0000256" key="11">
    <source>
        <dbReference type="ARBA" id="ARBA00034617"/>
    </source>
</evidence>
<dbReference type="InterPro" id="IPR011604">
    <property type="entry name" value="PDDEXK-like_dom_sf"/>
</dbReference>
<dbReference type="SUPFAM" id="SSF52980">
    <property type="entry name" value="Restriction endonuclease-like"/>
    <property type="match status" value="1"/>
</dbReference>
<dbReference type="EC" id="5.6.2.4" evidence="12"/>
<dbReference type="InterPro" id="IPR014016">
    <property type="entry name" value="UvrD-like_ATP-bd"/>
</dbReference>
<dbReference type="GO" id="GO:0004527">
    <property type="term" value="F:exonuclease activity"/>
    <property type="evidence" value="ECO:0007669"/>
    <property type="project" value="UniProtKB-KW"/>
</dbReference>
<evidence type="ECO:0000259" key="15">
    <source>
        <dbReference type="PROSITE" id="PS51198"/>
    </source>
</evidence>
<evidence type="ECO:0000256" key="3">
    <source>
        <dbReference type="ARBA" id="ARBA00022763"/>
    </source>
</evidence>
<dbReference type="SUPFAM" id="SSF52540">
    <property type="entry name" value="P-loop containing nucleoside triphosphate hydrolases"/>
    <property type="match status" value="1"/>
</dbReference>
<dbReference type="Pfam" id="PF00580">
    <property type="entry name" value="UvrD-helicase"/>
    <property type="match status" value="1"/>
</dbReference>
<evidence type="ECO:0000256" key="2">
    <source>
        <dbReference type="ARBA" id="ARBA00022741"/>
    </source>
</evidence>
<dbReference type="GO" id="GO:0005829">
    <property type="term" value="C:cytosol"/>
    <property type="evidence" value="ECO:0007669"/>
    <property type="project" value="TreeGrafter"/>
</dbReference>
<keyword evidence="2 14" id="KW-0547">Nucleotide-binding</keyword>
<evidence type="ECO:0000256" key="13">
    <source>
        <dbReference type="ARBA" id="ARBA00048988"/>
    </source>
</evidence>
<keyword evidence="5 14" id="KW-0347">Helicase</keyword>